<proteinExistence type="predicted"/>
<gene>
    <name evidence="3" type="ORF">GCM10009823_19790</name>
</gene>
<protein>
    <recommendedName>
        <fullName evidence="2">Antitoxin FitA-like ribbon-helix-helix domain-containing protein</fullName>
    </recommendedName>
</protein>
<dbReference type="SUPFAM" id="SSF47598">
    <property type="entry name" value="Ribbon-helix-helix"/>
    <property type="match status" value="1"/>
</dbReference>
<evidence type="ECO:0000313" key="3">
    <source>
        <dbReference type="EMBL" id="GAA2098455.1"/>
    </source>
</evidence>
<organism evidence="3 4">
    <name type="scientific">Brevibacterium salitolerans</name>
    <dbReference type="NCBI Taxonomy" id="1403566"/>
    <lineage>
        <taxon>Bacteria</taxon>
        <taxon>Bacillati</taxon>
        <taxon>Actinomycetota</taxon>
        <taxon>Actinomycetes</taxon>
        <taxon>Micrococcales</taxon>
        <taxon>Brevibacteriaceae</taxon>
        <taxon>Brevibacterium</taxon>
    </lineage>
</organism>
<accession>A0ABN2WTD9</accession>
<keyword evidence="4" id="KW-1185">Reference proteome</keyword>
<comment type="caution">
    <text evidence="3">The sequence shown here is derived from an EMBL/GenBank/DDBJ whole genome shotgun (WGS) entry which is preliminary data.</text>
</comment>
<name>A0ABN2WTD9_9MICO</name>
<reference evidence="3 4" key="1">
    <citation type="journal article" date="2019" name="Int. J. Syst. Evol. Microbiol.">
        <title>The Global Catalogue of Microorganisms (GCM) 10K type strain sequencing project: providing services to taxonomists for standard genome sequencing and annotation.</title>
        <authorList>
            <consortium name="The Broad Institute Genomics Platform"/>
            <consortium name="The Broad Institute Genome Sequencing Center for Infectious Disease"/>
            <person name="Wu L."/>
            <person name="Ma J."/>
        </authorList>
    </citation>
    <scope>NUCLEOTIDE SEQUENCE [LARGE SCALE GENOMIC DNA]</scope>
    <source>
        <strain evidence="3 4">JCM 15900</strain>
    </source>
</reference>
<evidence type="ECO:0000256" key="1">
    <source>
        <dbReference type="SAM" id="MobiDB-lite"/>
    </source>
</evidence>
<sequence>MGVALQIREVPEEVRSALAAQAAQRGQSMQAYLLGVLIREARYSGNVVLITSTSPMRIEFPTSPAPEQIVREGREDGFGRDREELV</sequence>
<evidence type="ECO:0000259" key="2">
    <source>
        <dbReference type="Pfam" id="PF22513"/>
    </source>
</evidence>
<dbReference type="EMBL" id="BAAAPZ010000007">
    <property type="protein sequence ID" value="GAA2098455.1"/>
    <property type="molecule type" value="Genomic_DNA"/>
</dbReference>
<dbReference type="RefSeq" id="WP_291791422.1">
    <property type="nucleotide sequence ID" value="NZ_BAAAPZ010000007.1"/>
</dbReference>
<dbReference type="Proteomes" id="UP001500984">
    <property type="component" value="Unassembled WGS sequence"/>
</dbReference>
<feature type="domain" description="Antitoxin FitA-like ribbon-helix-helix" evidence="2">
    <location>
        <begin position="5"/>
        <end position="37"/>
    </location>
</feature>
<feature type="compositionally biased region" description="Basic and acidic residues" evidence="1">
    <location>
        <begin position="69"/>
        <end position="86"/>
    </location>
</feature>
<feature type="region of interest" description="Disordered" evidence="1">
    <location>
        <begin position="60"/>
        <end position="86"/>
    </location>
</feature>
<dbReference type="InterPro" id="IPR053853">
    <property type="entry name" value="FitA-like_RHH"/>
</dbReference>
<dbReference type="InterPro" id="IPR010985">
    <property type="entry name" value="Ribbon_hlx_hlx"/>
</dbReference>
<dbReference type="Pfam" id="PF22513">
    <property type="entry name" value="FitA-like_RHH"/>
    <property type="match status" value="1"/>
</dbReference>
<evidence type="ECO:0000313" key="4">
    <source>
        <dbReference type="Proteomes" id="UP001500984"/>
    </source>
</evidence>